<keyword evidence="1" id="KW-0597">Phosphoprotein</keyword>
<dbReference type="PROSITE" id="PS50110">
    <property type="entry name" value="RESPONSE_REGULATORY"/>
    <property type="match status" value="1"/>
</dbReference>
<dbReference type="SMART" id="SM00448">
    <property type="entry name" value="REC"/>
    <property type="match status" value="1"/>
</dbReference>
<accession>A0AAT9GH19</accession>
<gene>
    <name evidence="3" type="ORF">KACHI17_06980</name>
</gene>
<dbReference type="EMBL" id="AP029612">
    <property type="protein sequence ID" value="BFG69817.1"/>
    <property type="molecule type" value="Genomic_DNA"/>
</dbReference>
<dbReference type="InterPro" id="IPR011006">
    <property type="entry name" value="CheY-like_superfamily"/>
</dbReference>
<dbReference type="SUPFAM" id="SSF52172">
    <property type="entry name" value="CheY-like"/>
    <property type="match status" value="1"/>
</dbReference>
<proteinExistence type="predicted"/>
<feature type="modified residue" description="4-aspartylphosphate" evidence="1">
    <location>
        <position position="62"/>
    </location>
</feature>
<dbReference type="RefSeq" id="WP_353550119.1">
    <property type="nucleotide sequence ID" value="NZ_AP029612.1"/>
</dbReference>
<evidence type="ECO:0000313" key="3">
    <source>
        <dbReference type="EMBL" id="BFG69817.1"/>
    </source>
</evidence>
<reference evidence="3" key="1">
    <citation type="submission" date="2024-02" db="EMBL/GenBank/DDBJ databases">
        <title>Sediminibacterium planktonica sp. nov. and Sediminibacterium longus sp. nov., isolated from surface lake and river water.</title>
        <authorList>
            <person name="Watanabe K."/>
            <person name="Takemine S."/>
            <person name="Ishii Y."/>
            <person name="Ogata Y."/>
            <person name="Shindo C."/>
            <person name="Suda W."/>
        </authorList>
    </citation>
    <scope>NUCLEOTIDE SEQUENCE</scope>
    <source>
        <strain evidence="3">KACHI17</strain>
    </source>
</reference>
<evidence type="ECO:0000256" key="1">
    <source>
        <dbReference type="PROSITE-ProRule" id="PRU00169"/>
    </source>
</evidence>
<sequence>MKCSKVILIDDDNITNFLNSEILSFFDASLTIVPFSDPEKAIGYLLSDHIDNADDKTLILLDINMPLISGWDLIQKIENTKPEVFSHVHIHLLTSSIDENDKKRAEENPHIISILHKPLDEELLQVIFNS</sequence>
<protein>
    <submittedName>
        <fullName evidence="3">Response regulator</fullName>
    </submittedName>
</protein>
<dbReference type="AlphaFoldDB" id="A0AAT9GH19"/>
<organism evidence="3">
    <name type="scientific">Sediminibacterium sp. KACHI17</name>
    <dbReference type="NCBI Taxonomy" id="1751071"/>
    <lineage>
        <taxon>Bacteria</taxon>
        <taxon>Pseudomonadati</taxon>
        <taxon>Bacteroidota</taxon>
        <taxon>Chitinophagia</taxon>
        <taxon>Chitinophagales</taxon>
        <taxon>Chitinophagaceae</taxon>
        <taxon>Sediminibacterium</taxon>
    </lineage>
</organism>
<dbReference type="InterPro" id="IPR052893">
    <property type="entry name" value="TCS_response_regulator"/>
</dbReference>
<evidence type="ECO:0000259" key="2">
    <source>
        <dbReference type="PROSITE" id="PS50110"/>
    </source>
</evidence>
<dbReference type="GO" id="GO:0000160">
    <property type="term" value="P:phosphorelay signal transduction system"/>
    <property type="evidence" value="ECO:0007669"/>
    <property type="project" value="InterPro"/>
</dbReference>
<name>A0AAT9GH19_9BACT</name>
<dbReference type="Pfam" id="PF00072">
    <property type="entry name" value="Response_reg"/>
    <property type="match status" value="1"/>
</dbReference>
<dbReference type="InterPro" id="IPR001789">
    <property type="entry name" value="Sig_transdc_resp-reg_receiver"/>
</dbReference>
<dbReference type="PANTHER" id="PTHR44520:SF2">
    <property type="entry name" value="RESPONSE REGULATOR RCP1"/>
    <property type="match status" value="1"/>
</dbReference>
<dbReference type="PANTHER" id="PTHR44520">
    <property type="entry name" value="RESPONSE REGULATOR RCP1-RELATED"/>
    <property type="match status" value="1"/>
</dbReference>
<dbReference type="Gene3D" id="3.40.50.2300">
    <property type="match status" value="1"/>
</dbReference>
<feature type="domain" description="Response regulatory" evidence="2">
    <location>
        <begin position="5"/>
        <end position="130"/>
    </location>
</feature>